<protein>
    <submittedName>
        <fullName evidence="1">Uncharacterized protein</fullName>
    </submittedName>
</protein>
<dbReference type="Gene3D" id="1.10.8.1070">
    <property type="match status" value="1"/>
</dbReference>
<proteinExistence type="predicted"/>
<sequence length="92" mass="10686">MTLEKLLEYGHMLVAEQENVKRVQLADKYLSKQPGSSGPGMTSWRREDLCFSNHPRAEPGFRSGEQCTKKSRTDSYVIMDYLRRCQFGAWPR</sequence>
<reference evidence="1" key="1">
    <citation type="journal article" date="2012" name="Nat. Biotechnol.">
        <title>Reference genome sequence of the model plant Setaria.</title>
        <authorList>
            <person name="Bennetzen J.L."/>
            <person name="Schmutz J."/>
            <person name="Wang H."/>
            <person name="Percifield R."/>
            <person name="Hawkins J."/>
            <person name="Pontaroli A.C."/>
            <person name="Estep M."/>
            <person name="Feng L."/>
            <person name="Vaughn J.N."/>
            <person name="Grimwood J."/>
            <person name="Jenkins J."/>
            <person name="Barry K."/>
            <person name="Lindquist E."/>
            <person name="Hellsten U."/>
            <person name="Deshpande S."/>
            <person name="Wang X."/>
            <person name="Wu X."/>
            <person name="Mitros T."/>
            <person name="Triplett J."/>
            <person name="Yang X."/>
            <person name="Ye C.Y."/>
            <person name="Mauro-Herrera M."/>
            <person name="Wang L."/>
            <person name="Li P."/>
            <person name="Sharma M."/>
            <person name="Sharma R."/>
            <person name="Ronald P.C."/>
            <person name="Panaud O."/>
            <person name="Kellogg E.A."/>
            <person name="Brutnell T.P."/>
            <person name="Doust A.N."/>
            <person name="Tuskan G.A."/>
            <person name="Rokhsar D."/>
            <person name="Devos K.M."/>
        </authorList>
    </citation>
    <scope>NUCLEOTIDE SEQUENCE [LARGE SCALE GENOMIC DNA]</scope>
    <source>
        <strain evidence="1">Yugu1</strain>
    </source>
</reference>
<dbReference type="EMBL" id="CM003535">
    <property type="protein sequence ID" value="RCV39783.1"/>
    <property type="molecule type" value="Genomic_DNA"/>
</dbReference>
<name>A0A368SBQ6_SETIT</name>
<dbReference type="AlphaFoldDB" id="A0A368SBQ6"/>
<reference evidence="1" key="2">
    <citation type="submission" date="2015-07" db="EMBL/GenBank/DDBJ databases">
        <authorList>
            <person name="Noorani M."/>
        </authorList>
    </citation>
    <scope>NUCLEOTIDE SEQUENCE</scope>
    <source>
        <strain evidence="1">Yugu1</strain>
    </source>
</reference>
<accession>A0A368SBQ6</accession>
<gene>
    <name evidence="1" type="ORF">SETIT_8G250600v2</name>
</gene>
<organism evidence="1">
    <name type="scientific">Setaria italica</name>
    <name type="common">Foxtail millet</name>
    <name type="synonym">Panicum italicum</name>
    <dbReference type="NCBI Taxonomy" id="4555"/>
    <lineage>
        <taxon>Eukaryota</taxon>
        <taxon>Viridiplantae</taxon>
        <taxon>Streptophyta</taxon>
        <taxon>Embryophyta</taxon>
        <taxon>Tracheophyta</taxon>
        <taxon>Spermatophyta</taxon>
        <taxon>Magnoliopsida</taxon>
        <taxon>Liliopsida</taxon>
        <taxon>Poales</taxon>
        <taxon>Poaceae</taxon>
        <taxon>PACMAD clade</taxon>
        <taxon>Panicoideae</taxon>
        <taxon>Panicodae</taxon>
        <taxon>Paniceae</taxon>
        <taxon>Cenchrinae</taxon>
        <taxon>Setaria</taxon>
    </lineage>
</organism>
<dbReference type="STRING" id="4555.A0A368SBQ6"/>
<dbReference type="OrthoDB" id="1636785at2759"/>
<evidence type="ECO:0000313" key="1">
    <source>
        <dbReference type="EMBL" id="RCV39783.1"/>
    </source>
</evidence>